<feature type="region of interest" description="Disordered" evidence="1">
    <location>
        <begin position="21"/>
        <end position="41"/>
    </location>
</feature>
<sequence length="89" mass="10253">MSLPRTPPLCVLEISQSSIISKTPRREVQPPTKNNTQAPLLPSLVTKPTTARVCPEYSRDRETMELYFSEERKLQGRMLEIRTFSPHKL</sequence>
<evidence type="ECO:0000313" key="3">
    <source>
        <dbReference type="Proteomes" id="UP000006911"/>
    </source>
</evidence>
<dbReference type="Proteomes" id="UP000006911">
    <property type="component" value="Unassembled WGS sequence"/>
</dbReference>
<protein>
    <submittedName>
        <fullName evidence="2">(Perigord truffle) hypothetical protein</fullName>
    </submittedName>
</protein>
<organism evidence="2 3">
    <name type="scientific">Tuber melanosporum (strain Mel28)</name>
    <name type="common">Perigord black truffle</name>
    <dbReference type="NCBI Taxonomy" id="656061"/>
    <lineage>
        <taxon>Eukaryota</taxon>
        <taxon>Fungi</taxon>
        <taxon>Dikarya</taxon>
        <taxon>Ascomycota</taxon>
        <taxon>Pezizomycotina</taxon>
        <taxon>Pezizomycetes</taxon>
        <taxon>Pezizales</taxon>
        <taxon>Tuberaceae</taxon>
        <taxon>Tuber</taxon>
    </lineage>
</organism>
<proteinExistence type="predicted"/>
<evidence type="ECO:0000313" key="2">
    <source>
        <dbReference type="EMBL" id="CAZ82225.1"/>
    </source>
</evidence>
<evidence type="ECO:0000256" key="1">
    <source>
        <dbReference type="SAM" id="MobiDB-lite"/>
    </source>
</evidence>
<gene>
    <name evidence="2" type="ORF">GSTUM_00005901001</name>
</gene>
<keyword evidence="3" id="KW-1185">Reference proteome</keyword>
<dbReference type="HOGENOM" id="CLU_2456396_0_0_1"/>
<dbReference type="AlphaFoldDB" id="D5GCI2"/>
<dbReference type="EMBL" id="FN430109">
    <property type="protein sequence ID" value="CAZ82225.1"/>
    <property type="molecule type" value="Genomic_DNA"/>
</dbReference>
<reference evidence="2 3" key="1">
    <citation type="journal article" date="2010" name="Nature">
        <title>Perigord black truffle genome uncovers evolutionary origins and mechanisms of symbiosis.</title>
        <authorList>
            <person name="Martin F."/>
            <person name="Kohler A."/>
            <person name="Murat C."/>
            <person name="Balestrini R."/>
            <person name="Coutinho P.M."/>
            <person name="Jaillon O."/>
            <person name="Montanini B."/>
            <person name="Morin E."/>
            <person name="Noel B."/>
            <person name="Percudani R."/>
            <person name="Porcel B."/>
            <person name="Rubini A."/>
            <person name="Amicucci A."/>
            <person name="Amselem J."/>
            <person name="Anthouard V."/>
            <person name="Arcioni S."/>
            <person name="Artiguenave F."/>
            <person name="Aury J.M."/>
            <person name="Ballario P."/>
            <person name="Bolchi A."/>
            <person name="Brenna A."/>
            <person name="Brun A."/>
            <person name="Buee M."/>
            <person name="Cantarel B."/>
            <person name="Chevalier G."/>
            <person name="Couloux A."/>
            <person name="Da Silva C."/>
            <person name="Denoeud F."/>
            <person name="Duplessis S."/>
            <person name="Ghignone S."/>
            <person name="Hilselberger B."/>
            <person name="Iotti M."/>
            <person name="Marcais B."/>
            <person name="Mello A."/>
            <person name="Miranda M."/>
            <person name="Pacioni G."/>
            <person name="Quesneville H."/>
            <person name="Riccioni C."/>
            <person name="Ruotolo R."/>
            <person name="Splivallo R."/>
            <person name="Stocchi V."/>
            <person name="Tisserant E."/>
            <person name="Viscomi A.R."/>
            <person name="Zambonelli A."/>
            <person name="Zampieri E."/>
            <person name="Henrissat B."/>
            <person name="Lebrun M.H."/>
            <person name="Paolocci F."/>
            <person name="Bonfante P."/>
            <person name="Ottonello S."/>
            <person name="Wincker P."/>
        </authorList>
    </citation>
    <scope>NUCLEOTIDE SEQUENCE [LARGE SCALE GENOMIC DNA]</scope>
    <source>
        <strain evidence="2 3">Mel28</strain>
    </source>
</reference>
<accession>D5GCI2</accession>
<dbReference type="GeneID" id="9186407"/>
<name>D5GCI2_TUBMM</name>
<dbReference type="KEGG" id="tml:GSTUM_00005901001"/>
<dbReference type="RefSeq" id="XP_002838034.1">
    <property type="nucleotide sequence ID" value="XM_002837988.1"/>
</dbReference>
<dbReference type="InParanoid" id="D5GCI2"/>